<dbReference type="Gene3D" id="2.40.50.100">
    <property type="match status" value="1"/>
</dbReference>
<feature type="domain" description="Lipoyl-binding" evidence="1">
    <location>
        <begin position="2"/>
        <end position="42"/>
    </location>
</feature>
<reference evidence="2 3" key="1">
    <citation type="submission" date="2016-10" db="EMBL/GenBank/DDBJ databases">
        <authorList>
            <person name="de Groot N.N."/>
        </authorList>
    </citation>
    <scope>NUCLEOTIDE SEQUENCE [LARGE SCALE GENOMIC DNA]</scope>
    <source>
        <strain evidence="2 3">DSM 45514</strain>
    </source>
</reference>
<dbReference type="InterPro" id="IPR011053">
    <property type="entry name" value="Single_hybrid_motif"/>
</dbReference>
<dbReference type="Pfam" id="PF00364">
    <property type="entry name" value="Biotin_lipoyl"/>
    <property type="match status" value="1"/>
</dbReference>
<proteinExistence type="predicted"/>
<evidence type="ECO:0000313" key="2">
    <source>
        <dbReference type="EMBL" id="SDC10512.1"/>
    </source>
</evidence>
<protein>
    <submittedName>
        <fullName evidence="2">Biotin-requiring enzyme</fullName>
    </submittedName>
</protein>
<dbReference type="SUPFAM" id="SSF51230">
    <property type="entry name" value="Single hybrid motif"/>
    <property type="match status" value="1"/>
</dbReference>
<dbReference type="RefSeq" id="WP_091566452.1">
    <property type="nucleotide sequence ID" value="NZ_FMZA01000003.1"/>
</dbReference>
<dbReference type="AlphaFoldDB" id="A0A1G6IV92"/>
<dbReference type="OrthoDB" id="9805770at2"/>
<dbReference type="InterPro" id="IPR000089">
    <property type="entry name" value="Biotin_lipoyl"/>
</dbReference>
<name>A0A1G6IV92_9BACL</name>
<organism evidence="2 3">
    <name type="scientific">Melghirimyces thermohalophilus</name>
    <dbReference type="NCBI Taxonomy" id="1236220"/>
    <lineage>
        <taxon>Bacteria</taxon>
        <taxon>Bacillati</taxon>
        <taxon>Bacillota</taxon>
        <taxon>Bacilli</taxon>
        <taxon>Bacillales</taxon>
        <taxon>Thermoactinomycetaceae</taxon>
        <taxon>Melghirimyces</taxon>
    </lineage>
</organism>
<keyword evidence="3" id="KW-1185">Reference proteome</keyword>
<gene>
    <name evidence="2" type="ORF">SAMN04488112_10366</name>
</gene>
<dbReference type="STRING" id="1236220.SAMN04488112_10366"/>
<dbReference type="EMBL" id="FMZA01000003">
    <property type="protein sequence ID" value="SDC10512.1"/>
    <property type="molecule type" value="Genomic_DNA"/>
</dbReference>
<evidence type="ECO:0000259" key="1">
    <source>
        <dbReference type="Pfam" id="PF00364"/>
    </source>
</evidence>
<sequence>MEVKIPKTTEEGLDSVVVFWHKREGDLVESGEVLLEIQTDKADP</sequence>
<dbReference type="Proteomes" id="UP000199387">
    <property type="component" value="Unassembled WGS sequence"/>
</dbReference>
<accession>A0A1G6IV92</accession>
<evidence type="ECO:0000313" key="3">
    <source>
        <dbReference type="Proteomes" id="UP000199387"/>
    </source>
</evidence>